<sequence>MILDQLEAEYRLWSSTAKAFLCQLHVLPSYLMLLSTLRHDNANRY</sequence>
<dbReference type="EMBL" id="GBXM01017993">
    <property type="protein sequence ID" value="JAH90584.1"/>
    <property type="molecule type" value="Transcribed_RNA"/>
</dbReference>
<name>A0A0E9WJK2_ANGAN</name>
<proteinExistence type="predicted"/>
<organism evidence="1">
    <name type="scientific">Anguilla anguilla</name>
    <name type="common">European freshwater eel</name>
    <name type="synonym">Muraena anguilla</name>
    <dbReference type="NCBI Taxonomy" id="7936"/>
    <lineage>
        <taxon>Eukaryota</taxon>
        <taxon>Metazoa</taxon>
        <taxon>Chordata</taxon>
        <taxon>Craniata</taxon>
        <taxon>Vertebrata</taxon>
        <taxon>Euteleostomi</taxon>
        <taxon>Actinopterygii</taxon>
        <taxon>Neopterygii</taxon>
        <taxon>Teleostei</taxon>
        <taxon>Anguilliformes</taxon>
        <taxon>Anguillidae</taxon>
        <taxon>Anguilla</taxon>
    </lineage>
</organism>
<protein>
    <submittedName>
        <fullName evidence="1">Uncharacterized protein</fullName>
    </submittedName>
</protein>
<reference evidence="1" key="2">
    <citation type="journal article" date="2015" name="Fish Shellfish Immunol.">
        <title>Early steps in the European eel (Anguilla anguilla)-Vibrio vulnificus interaction in the gills: Role of the RtxA13 toxin.</title>
        <authorList>
            <person name="Callol A."/>
            <person name="Pajuelo D."/>
            <person name="Ebbesson L."/>
            <person name="Teles M."/>
            <person name="MacKenzie S."/>
            <person name="Amaro C."/>
        </authorList>
    </citation>
    <scope>NUCLEOTIDE SEQUENCE</scope>
</reference>
<reference evidence="1" key="1">
    <citation type="submission" date="2014-11" db="EMBL/GenBank/DDBJ databases">
        <authorList>
            <person name="Amaro Gonzalez C."/>
        </authorList>
    </citation>
    <scope>NUCLEOTIDE SEQUENCE</scope>
</reference>
<accession>A0A0E9WJK2</accession>
<dbReference type="AlphaFoldDB" id="A0A0E9WJK2"/>
<evidence type="ECO:0000313" key="1">
    <source>
        <dbReference type="EMBL" id="JAH90584.1"/>
    </source>
</evidence>